<keyword evidence="1" id="KW-0378">Hydrolase</keyword>
<evidence type="ECO:0000256" key="1">
    <source>
        <dbReference type="ARBA" id="ARBA00022801"/>
    </source>
</evidence>
<dbReference type="GO" id="GO:0004190">
    <property type="term" value="F:aspartic-type endopeptidase activity"/>
    <property type="evidence" value="ECO:0007669"/>
    <property type="project" value="InterPro"/>
</dbReference>
<comment type="caution">
    <text evidence="3">The sequence shown here is derived from an EMBL/GenBank/DDBJ whole genome shotgun (WGS) entry which is preliminary data.</text>
</comment>
<organism evidence="3 4">
    <name type="scientific">Paramuricea clavata</name>
    <name type="common">Red gorgonian</name>
    <name type="synonym">Violescent sea-whip</name>
    <dbReference type="NCBI Taxonomy" id="317549"/>
    <lineage>
        <taxon>Eukaryota</taxon>
        <taxon>Metazoa</taxon>
        <taxon>Cnidaria</taxon>
        <taxon>Anthozoa</taxon>
        <taxon>Octocorallia</taxon>
        <taxon>Malacalcyonacea</taxon>
        <taxon>Plexauridae</taxon>
        <taxon>Paramuricea</taxon>
    </lineage>
</organism>
<dbReference type="InterPro" id="IPR018061">
    <property type="entry name" value="Retropepsins"/>
</dbReference>
<dbReference type="EMBL" id="CACRXK020012278">
    <property type="protein sequence ID" value="CAB4023033.1"/>
    <property type="molecule type" value="Genomic_DNA"/>
</dbReference>
<dbReference type="Pfam" id="PF00077">
    <property type="entry name" value="RVP"/>
    <property type="match status" value="1"/>
</dbReference>
<reference evidence="3" key="1">
    <citation type="submission" date="2020-04" db="EMBL/GenBank/DDBJ databases">
        <authorList>
            <person name="Alioto T."/>
            <person name="Alioto T."/>
            <person name="Gomez Garrido J."/>
        </authorList>
    </citation>
    <scope>NUCLEOTIDE SEQUENCE</scope>
    <source>
        <strain evidence="3">A484AB</strain>
    </source>
</reference>
<dbReference type="SUPFAM" id="SSF50630">
    <property type="entry name" value="Acid proteases"/>
    <property type="match status" value="1"/>
</dbReference>
<dbReference type="InterPro" id="IPR001969">
    <property type="entry name" value="Aspartic_peptidase_AS"/>
</dbReference>
<dbReference type="Proteomes" id="UP001152795">
    <property type="component" value="Unassembled WGS sequence"/>
</dbReference>
<dbReference type="AlphaFoldDB" id="A0A6S7IZ76"/>
<protein>
    <submittedName>
        <fullName evidence="3">Retrovirus-related Pol poly</fullName>
    </submittedName>
</protein>
<accession>A0A6S7IZ76</accession>
<sequence>YHYRTPNERHTEKNNLYNIYQFRQIQQQQDETCDDYCTRLKQAAKLCEFPKEWQDTEIQLQLIDKGKSKRIRRQLLSKEHTLQEALEFARAQEIADSQATRIERGVKNPRPAVEVYETRVTTRTHESTKKCFFCGRKFPHQGRRTKCPAWGKECKICNKPNHFAKCCKGSRTVNGRATDVERRPDRTVKIDNKDINVLIDTGATANIMDEEAYRKISPGQQKFKKAKSIMQPYHTDKNPTPPLCIIGKFDAVIESKTRIVSATFYVVEGKTKTEPLLSYKTGQELGMVTVANTVETEPSTVEKLLGNYSNIFEGIGKMNGVKVYLNIDADIKPVAQQRKPFSMRPKIE</sequence>
<gene>
    <name evidence="3" type="ORF">PACLA_8A073034</name>
</gene>
<dbReference type="Gene3D" id="2.40.70.10">
    <property type="entry name" value="Acid Proteases"/>
    <property type="match status" value="1"/>
</dbReference>
<evidence type="ECO:0000313" key="3">
    <source>
        <dbReference type="EMBL" id="CAB4023033.1"/>
    </source>
</evidence>
<dbReference type="PANTHER" id="PTHR37984">
    <property type="entry name" value="PROTEIN CBG26694"/>
    <property type="match status" value="1"/>
</dbReference>
<dbReference type="OrthoDB" id="2286242at2759"/>
<dbReference type="CDD" id="cd00303">
    <property type="entry name" value="retropepsin_like"/>
    <property type="match status" value="1"/>
</dbReference>
<evidence type="ECO:0000259" key="2">
    <source>
        <dbReference type="Pfam" id="PF00077"/>
    </source>
</evidence>
<dbReference type="PANTHER" id="PTHR37984:SF11">
    <property type="entry name" value="INTEGRASE CATALYTIC DOMAIN-CONTAINING PROTEIN"/>
    <property type="match status" value="1"/>
</dbReference>
<feature type="non-terminal residue" evidence="3">
    <location>
        <position position="1"/>
    </location>
</feature>
<dbReference type="GO" id="GO:0006508">
    <property type="term" value="P:proteolysis"/>
    <property type="evidence" value="ECO:0007669"/>
    <property type="project" value="InterPro"/>
</dbReference>
<dbReference type="InterPro" id="IPR050951">
    <property type="entry name" value="Retrovirus_Pol_polyprotein"/>
</dbReference>
<feature type="domain" description="Retropepsins" evidence="2">
    <location>
        <begin position="181"/>
        <end position="233"/>
    </location>
</feature>
<name>A0A6S7IZ76_PARCT</name>
<proteinExistence type="predicted"/>
<keyword evidence="4" id="KW-1185">Reference proteome</keyword>
<dbReference type="InterPro" id="IPR021109">
    <property type="entry name" value="Peptidase_aspartic_dom_sf"/>
</dbReference>
<dbReference type="PROSITE" id="PS00141">
    <property type="entry name" value="ASP_PROTEASE"/>
    <property type="match status" value="1"/>
</dbReference>
<evidence type="ECO:0000313" key="4">
    <source>
        <dbReference type="Proteomes" id="UP001152795"/>
    </source>
</evidence>